<comment type="catalytic activity">
    <reaction evidence="11">
        <text>a 1,2-diacyl-sn-glycero-3-phosphoethanolamine(in) = a 1,2-diacyl-sn-glycero-3-phosphoethanolamine(out)</text>
        <dbReference type="Rhea" id="RHEA:38895"/>
        <dbReference type="ChEBI" id="CHEBI:64612"/>
    </reaction>
</comment>
<dbReference type="GO" id="GO:0032266">
    <property type="term" value="F:phosphatidylinositol-3-phosphate binding"/>
    <property type="evidence" value="ECO:0007669"/>
    <property type="project" value="TreeGrafter"/>
</dbReference>
<dbReference type="Pfam" id="PF13329">
    <property type="entry name" value="ATG2_CAD"/>
    <property type="match status" value="2"/>
</dbReference>
<keyword evidence="15" id="KW-1185">Reference proteome</keyword>
<evidence type="ECO:0000313" key="14">
    <source>
        <dbReference type="EMBL" id="KAG0669731.1"/>
    </source>
</evidence>
<proteinExistence type="inferred from homology"/>
<name>A0A9P6WCD3_MAUEX</name>
<accession>A0A9P6WCD3</accession>
<feature type="region of interest" description="Disordered" evidence="13">
    <location>
        <begin position="645"/>
        <end position="665"/>
    </location>
</feature>
<comment type="subcellular location">
    <subcellularLocation>
        <location evidence="1">Endoplasmic reticulum membrane</location>
        <topology evidence="1">Peripheral membrane protein</topology>
    </subcellularLocation>
    <subcellularLocation>
        <location evidence="2">Preautophagosomal structure membrane</location>
        <topology evidence="2">Peripheral membrane protein</topology>
    </subcellularLocation>
</comment>
<comment type="catalytic activity">
    <reaction evidence="10">
        <text>a 1,2-diacyl-sn-glycero-3-phospho-L-serine(in) = a 1,2-diacyl-sn-glycero-3-phospho-L-serine(out)</text>
        <dbReference type="Rhea" id="RHEA:38663"/>
        <dbReference type="ChEBI" id="CHEBI:57262"/>
    </reaction>
</comment>
<dbReference type="OrthoDB" id="18982at2759"/>
<dbReference type="GO" id="GO:0034727">
    <property type="term" value="P:piecemeal microautophagy of the nucleus"/>
    <property type="evidence" value="ECO:0007669"/>
    <property type="project" value="TreeGrafter"/>
</dbReference>
<evidence type="ECO:0000256" key="6">
    <source>
        <dbReference type="ARBA" id="ARBA00022824"/>
    </source>
</evidence>
<evidence type="ECO:0000256" key="11">
    <source>
        <dbReference type="ARBA" id="ARBA00024615"/>
    </source>
</evidence>
<dbReference type="GO" id="GO:0005789">
    <property type="term" value="C:endoplasmic reticulum membrane"/>
    <property type="evidence" value="ECO:0007669"/>
    <property type="project" value="UniProtKB-SubCell"/>
</dbReference>
<dbReference type="EMBL" id="PUHR01000034">
    <property type="protein sequence ID" value="KAG0669731.1"/>
    <property type="molecule type" value="Genomic_DNA"/>
</dbReference>
<evidence type="ECO:0000256" key="9">
    <source>
        <dbReference type="ARBA" id="ARBA00023136"/>
    </source>
</evidence>
<keyword evidence="8" id="KW-0445">Lipid transport</keyword>
<organism evidence="14 15">
    <name type="scientific">Maudiozyma exigua</name>
    <name type="common">Yeast</name>
    <name type="synonym">Kazachstania exigua</name>
    <dbReference type="NCBI Taxonomy" id="34358"/>
    <lineage>
        <taxon>Eukaryota</taxon>
        <taxon>Fungi</taxon>
        <taxon>Dikarya</taxon>
        <taxon>Ascomycota</taxon>
        <taxon>Saccharomycotina</taxon>
        <taxon>Saccharomycetes</taxon>
        <taxon>Saccharomycetales</taxon>
        <taxon>Saccharomycetaceae</taxon>
        <taxon>Maudiozyma</taxon>
    </lineage>
</organism>
<evidence type="ECO:0000256" key="3">
    <source>
        <dbReference type="ARBA" id="ARBA00009714"/>
    </source>
</evidence>
<dbReference type="GO" id="GO:0006869">
    <property type="term" value="P:lipid transport"/>
    <property type="evidence" value="ECO:0007669"/>
    <property type="project" value="UniProtKB-KW"/>
</dbReference>
<evidence type="ECO:0000256" key="1">
    <source>
        <dbReference type="ARBA" id="ARBA00004406"/>
    </source>
</evidence>
<keyword evidence="9" id="KW-0472">Membrane</keyword>
<dbReference type="GO" id="GO:0034045">
    <property type="term" value="C:phagophore assembly site membrane"/>
    <property type="evidence" value="ECO:0007669"/>
    <property type="project" value="UniProtKB-SubCell"/>
</dbReference>
<evidence type="ECO:0000256" key="10">
    <source>
        <dbReference type="ARBA" id="ARBA00024479"/>
    </source>
</evidence>
<evidence type="ECO:0000256" key="7">
    <source>
        <dbReference type="ARBA" id="ARBA00023006"/>
    </source>
</evidence>
<evidence type="ECO:0000256" key="8">
    <source>
        <dbReference type="ARBA" id="ARBA00023055"/>
    </source>
</evidence>
<feature type="compositionally biased region" description="Polar residues" evidence="13">
    <location>
        <begin position="164"/>
        <end position="180"/>
    </location>
</feature>
<dbReference type="GO" id="GO:0061709">
    <property type="term" value="P:reticulophagy"/>
    <property type="evidence" value="ECO:0007669"/>
    <property type="project" value="TreeGrafter"/>
</dbReference>
<dbReference type="Proteomes" id="UP000750334">
    <property type="component" value="Unassembled WGS sequence"/>
</dbReference>
<dbReference type="GO" id="GO:0043495">
    <property type="term" value="F:protein-membrane adaptor activity"/>
    <property type="evidence" value="ECO:0007669"/>
    <property type="project" value="TreeGrafter"/>
</dbReference>
<evidence type="ECO:0000256" key="12">
    <source>
        <dbReference type="ARBA" id="ARBA00024631"/>
    </source>
</evidence>
<feature type="region of interest" description="Disordered" evidence="13">
    <location>
        <begin position="137"/>
        <end position="180"/>
    </location>
</feature>
<protein>
    <recommendedName>
        <fullName evidence="4">Autophagy-related protein 2</fullName>
    </recommendedName>
</protein>
<evidence type="ECO:0000256" key="5">
    <source>
        <dbReference type="ARBA" id="ARBA00022448"/>
    </source>
</evidence>
<sequence length="1636" mass="183745">MVFGWSQNIQRRLLLYMVQQISLFSNLDLTNLDVSLGTSSTFTFTDIDLSVSDVNIPNIKINSGTVGKLTLQLTVSGGLDIKGSDVSLDITLLDLECRDISNTADDDSILPNLLLKSMHDLTSSVIQFNTDPISDNKIPDLNDISEGEPLSTEDSWSESDKSKASLNSETICDNSTKNSQPTRIQNMKNKVLGTILSKLTLNLNNINASVSVQDKDYSLSAYLENIQLLTTEQGIRNIIVSSFELFQQPDEEIDSDSNEEMNESMYYSKMGGTSIYMSAMDIPHSPDVDIGSVNSDTHNGKSLFKVTDINVCFKGLSSVDDVSITDLMVDITEINLNEENILHIDTCLASYLYRIFDRNSKKTNDPDKHLETQKIIYETLDSESYKRFQDAQHIISANELSYMCINKFAILLSKDIILELKRLYINQLENRDYTIELNSIKLLSNGKEISKHDGSVLKVIVTSKAYDIRVLTALNVSLTSEQLKSILYSIQDLKSFVSNISSTGNVRNRLGTKKILPQSRSTILITEDVSISLILPQYKLSILVDPISYDSHSSVSTTSAIRFVKHDDNIINEIITASDITYNQLAKSIERLSYNETLTQVIMTGNNICNIKSISLRGSRTCLEDIIEDVKEACNPLLDDSNSTSKNVNNVLHSRSSKERKNYSNMKKSSLSVSLILEIDVVKIKVNDTFVGSNFGNIKGKMINNLLAFSFDTNDILFHSKQINLERICSSGLEKQNIFEVIRPHESTKPTFVFLTKKRAGTNCLKIILNNIQIQYDCKWIDLLKDSINTPVAGESSISSLQKHAKSKNIFEVEFKMHDSSLTILPFRLDAELLLLLDQCTCNYSNSNKLINGVIKTTSVLLIDDSNNKRHYNLDKNSKSLLSAYSQQGFVTIGKIGIFKVCCDIAGEYPKLKLLPDSIELSLCADSLNCLIQLLLDLKFPETFPDEMKYKTELSTVINTFKDINFNFLDRSNDVSDDKIDTNIGENSVNLVENFLDSSKLEQKLSDMNSLRTESTEADSEVTGSLILEDNYIDNLNPSNLMQYNRSFNSSSASEVKPQKDLENVKSEVKLGVANINIKLYDGYDWKHSRKLINDTVLDFHKNAYEDDKLLPNDTPENTSNLKVSLFDSIYITKETKKLPSTNWNDTVNPQVKIHPSKYSKMNLRPSKNYQVLLQLSDLEMSLVCFIDGPAEQEQSESSPVILNDLQLRIKKFEIVDNIASSSWNKFATNSHRYSDSDCTDMLNLNFLITKPISYLRSIDYMIDLSIAPLRLHIDQDTLDFITRIIEFKDSRFKLIDDYPEVPFVNKFHLSSIHLTVDYKPKVVDYTSLRSGHTSEFMNFFVLEGSKLTLKEVTFYALNGFDSLNSKLKEIWTPDIIKRQLGGVVSGIAPMKSFFSIGSDVKTFVTVLLDDYKSGQPMTTSLRKNGNVFVKTTTGDFIKLGVKLSNGTQAILESAEAKSGGQGINGRTISSGVEETNEEAIIEQLSHSVLDYDKLVQQDQLVGSTNVRVNQHEPSALVIEPGKKPGEEAKIISLYADQPLDIHRGLEEAYSSLEKHLNIAYDTVWKNSQQKNHSENENRDAKVAAVSAMKVAPIAIIRPLIGVTEALSKTFQGISNQVDKKNIQDVNDKYKTNRKD</sequence>
<dbReference type="InterPro" id="IPR026849">
    <property type="entry name" value="ATG2"/>
</dbReference>
<dbReference type="GO" id="GO:0000422">
    <property type="term" value="P:autophagy of mitochondrion"/>
    <property type="evidence" value="ECO:0007669"/>
    <property type="project" value="TreeGrafter"/>
</dbReference>
<evidence type="ECO:0000256" key="4">
    <source>
        <dbReference type="ARBA" id="ARBA00018070"/>
    </source>
</evidence>
<comment type="similarity">
    <text evidence="3">Belongs to the ATG2 family.</text>
</comment>
<reference evidence="14 15" key="1">
    <citation type="submission" date="2020-11" db="EMBL/GenBank/DDBJ databases">
        <title>Kefir isolates.</title>
        <authorList>
            <person name="Marcisauskas S."/>
            <person name="Kim Y."/>
            <person name="Blasche S."/>
        </authorList>
    </citation>
    <scope>NUCLEOTIDE SEQUENCE [LARGE SCALE GENOMIC DNA]</scope>
    <source>
        <strain evidence="14 15">OG2</strain>
    </source>
</reference>
<dbReference type="PANTHER" id="PTHR13190:SF1">
    <property type="entry name" value="AUTOPHAGY-RELATED 2, ISOFORM A"/>
    <property type="match status" value="1"/>
</dbReference>
<keyword evidence="6" id="KW-0256">Endoplasmic reticulum</keyword>
<gene>
    <name evidence="14" type="primary">ATG2</name>
    <name evidence="14" type="ORF">C6P45_003365</name>
</gene>
<dbReference type="GO" id="GO:0000045">
    <property type="term" value="P:autophagosome assembly"/>
    <property type="evidence" value="ECO:0007669"/>
    <property type="project" value="TreeGrafter"/>
</dbReference>
<dbReference type="GO" id="GO:0061723">
    <property type="term" value="P:glycophagy"/>
    <property type="evidence" value="ECO:0007669"/>
    <property type="project" value="TreeGrafter"/>
</dbReference>
<comment type="caution">
    <text evidence="14">The sequence shown here is derived from an EMBL/GenBank/DDBJ whole genome shotgun (WGS) entry which is preliminary data.</text>
</comment>
<dbReference type="PANTHER" id="PTHR13190">
    <property type="entry name" value="AUTOPHAGY-RELATED 2, ISOFORM A"/>
    <property type="match status" value="1"/>
</dbReference>
<feature type="compositionally biased region" description="Polar residues" evidence="13">
    <location>
        <begin position="645"/>
        <end position="654"/>
    </location>
</feature>
<evidence type="ECO:0000256" key="13">
    <source>
        <dbReference type="SAM" id="MobiDB-lite"/>
    </source>
</evidence>
<evidence type="ECO:0000256" key="2">
    <source>
        <dbReference type="ARBA" id="ARBA00004623"/>
    </source>
</evidence>
<keyword evidence="7" id="KW-0072">Autophagy</keyword>
<keyword evidence="5" id="KW-0813">Transport</keyword>
<dbReference type="GO" id="GO:0061908">
    <property type="term" value="C:phagophore"/>
    <property type="evidence" value="ECO:0007669"/>
    <property type="project" value="TreeGrafter"/>
</dbReference>
<evidence type="ECO:0000313" key="15">
    <source>
        <dbReference type="Proteomes" id="UP000750334"/>
    </source>
</evidence>
<comment type="catalytic activity">
    <reaction evidence="12">
        <text>a 1,2-diacyl-sn-glycero-3-phosphocholine(in) = a 1,2-diacyl-sn-glycero-3-phosphocholine(out)</text>
        <dbReference type="Rhea" id="RHEA:38571"/>
        <dbReference type="ChEBI" id="CHEBI:57643"/>
    </reaction>
</comment>